<evidence type="ECO:0000256" key="1">
    <source>
        <dbReference type="SAM" id="MobiDB-lite"/>
    </source>
</evidence>
<sequence>MRGINTDRNGTPAERQHRSRREPTCCDRIDCQSGEFMADAEGALQVVLQVQMKTLVPMSTKAQGLGHLLMHR</sequence>
<reference evidence="2 3" key="1">
    <citation type="submission" date="2019-05" db="EMBL/GenBank/DDBJ databases">
        <title>Another draft genome of Portunus trituberculatus and its Hox gene families provides insights of decapod evolution.</title>
        <authorList>
            <person name="Jeong J.-H."/>
            <person name="Song I."/>
            <person name="Kim S."/>
            <person name="Choi T."/>
            <person name="Kim D."/>
            <person name="Ryu S."/>
            <person name="Kim W."/>
        </authorList>
    </citation>
    <scope>NUCLEOTIDE SEQUENCE [LARGE SCALE GENOMIC DNA]</scope>
    <source>
        <tissue evidence="2">Muscle</tissue>
    </source>
</reference>
<accession>A0A5B7D568</accession>
<name>A0A5B7D568_PORTR</name>
<evidence type="ECO:0000313" key="3">
    <source>
        <dbReference type="Proteomes" id="UP000324222"/>
    </source>
</evidence>
<protein>
    <submittedName>
        <fullName evidence="2">Uncharacterized protein</fullName>
    </submittedName>
</protein>
<organism evidence="2 3">
    <name type="scientific">Portunus trituberculatus</name>
    <name type="common">Swimming crab</name>
    <name type="synonym">Neptunus trituberculatus</name>
    <dbReference type="NCBI Taxonomy" id="210409"/>
    <lineage>
        <taxon>Eukaryota</taxon>
        <taxon>Metazoa</taxon>
        <taxon>Ecdysozoa</taxon>
        <taxon>Arthropoda</taxon>
        <taxon>Crustacea</taxon>
        <taxon>Multicrustacea</taxon>
        <taxon>Malacostraca</taxon>
        <taxon>Eumalacostraca</taxon>
        <taxon>Eucarida</taxon>
        <taxon>Decapoda</taxon>
        <taxon>Pleocyemata</taxon>
        <taxon>Brachyura</taxon>
        <taxon>Eubrachyura</taxon>
        <taxon>Portunoidea</taxon>
        <taxon>Portunidae</taxon>
        <taxon>Portuninae</taxon>
        <taxon>Portunus</taxon>
    </lineage>
</organism>
<dbReference type="EMBL" id="VSRR010000492">
    <property type="protein sequence ID" value="MPC16274.1"/>
    <property type="molecule type" value="Genomic_DNA"/>
</dbReference>
<evidence type="ECO:0000313" key="2">
    <source>
        <dbReference type="EMBL" id="MPC16274.1"/>
    </source>
</evidence>
<gene>
    <name evidence="2" type="ORF">E2C01_009095</name>
</gene>
<keyword evidence="3" id="KW-1185">Reference proteome</keyword>
<feature type="region of interest" description="Disordered" evidence="1">
    <location>
        <begin position="1"/>
        <end position="23"/>
    </location>
</feature>
<proteinExistence type="predicted"/>
<comment type="caution">
    <text evidence="2">The sequence shown here is derived from an EMBL/GenBank/DDBJ whole genome shotgun (WGS) entry which is preliminary data.</text>
</comment>
<dbReference type="AlphaFoldDB" id="A0A5B7D568"/>
<dbReference type="Proteomes" id="UP000324222">
    <property type="component" value="Unassembled WGS sequence"/>
</dbReference>